<dbReference type="EMBL" id="CCXY01000228">
    <property type="protein sequence ID" value="CEG12982.1"/>
    <property type="molecule type" value="Genomic_DNA"/>
</dbReference>
<protein>
    <submittedName>
        <fullName evidence="1">Uncharacterized protein</fullName>
    </submittedName>
</protein>
<accession>A0A098EAF5</accession>
<name>A0A098EAF5_9ZZZZ</name>
<evidence type="ECO:0000313" key="1">
    <source>
        <dbReference type="EMBL" id="CEG12982.1"/>
    </source>
</evidence>
<dbReference type="AlphaFoldDB" id="A0A098EAF5"/>
<organism evidence="1">
    <name type="scientific">groundwater metagenome</name>
    <dbReference type="NCBI Taxonomy" id="717931"/>
    <lineage>
        <taxon>unclassified sequences</taxon>
        <taxon>metagenomes</taxon>
        <taxon>ecological metagenomes</taxon>
    </lineage>
</organism>
<reference evidence="1" key="1">
    <citation type="submission" date="2014-09" db="EMBL/GenBank/DDBJ databases">
        <authorList>
            <person name="Probst J Alexander"/>
        </authorList>
    </citation>
    <scope>NUCLEOTIDE SEQUENCE</scope>
</reference>
<proteinExistence type="predicted"/>
<gene>
    <name evidence="1" type="ORF">MSIBF_A3030003</name>
</gene>
<sequence>MKIKFRSKKEVKAVCELLGLNIYEIASEGRFVCGVKSRVCRKMSEKF</sequence>